<organism evidence="5 6">
    <name type="scientific">Rhizobium daejeonense</name>
    <dbReference type="NCBI Taxonomy" id="240521"/>
    <lineage>
        <taxon>Bacteria</taxon>
        <taxon>Pseudomonadati</taxon>
        <taxon>Pseudomonadota</taxon>
        <taxon>Alphaproteobacteria</taxon>
        <taxon>Hyphomicrobiales</taxon>
        <taxon>Rhizobiaceae</taxon>
        <taxon>Rhizobium/Agrobacterium group</taxon>
        <taxon>Rhizobium</taxon>
    </lineage>
</organism>
<dbReference type="InterPro" id="IPR011004">
    <property type="entry name" value="Trimer_LpxA-like_sf"/>
</dbReference>
<dbReference type="SUPFAM" id="SSF51161">
    <property type="entry name" value="Trimeric LpxA-like enzymes"/>
    <property type="match status" value="1"/>
</dbReference>
<protein>
    <submittedName>
        <fullName evidence="5">Acetyltransferase</fullName>
    </submittedName>
</protein>
<dbReference type="InterPro" id="IPR017694">
    <property type="entry name" value="Phosphonate_tfrase_rpt"/>
</dbReference>
<dbReference type="InterPro" id="IPR018357">
    <property type="entry name" value="Hexapep_transf_CS"/>
</dbReference>
<dbReference type="Pfam" id="PF00132">
    <property type="entry name" value="Hexapep"/>
    <property type="match status" value="1"/>
</dbReference>
<keyword evidence="4" id="KW-0012">Acyltransferase</keyword>
<dbReference type="Proteomes" id="UP000477849">
    <property type="component" value="Unassembled WGS sequence"/>
</dbReference>
<name>A0A6M1S6U0_9HYPH</name>
<dbReference type="RefSeq" id="WP_163902711.1">
    <property type="nucleotide sequence ID" value="NZ_CP048427.1"/>
</dbReference>
<dbReference type="InterPro" id="IPR050179">
    <property type="entry name" value="Trans_hexapeptide_repeat"/>
</dbReference>
<evidence type="ECO:0000313" key="5">
    <source>
        <dbReference type="EMBL" id="NGO65017.1"/>
    </source>
</evidence>
<dbReference type="Gene3D" id="2.160.10.10">
    <property type="entry name" value="Hexapeptide repeat proteins"/>
    <property type="match status" value="1"/>
</dbReference>
<keyword evidence="6" id="KW-1185">Reference proteome</keyword>
<reference evidence="5 6" key="1">
    <citation type="submission" date="2020-02" db="EMBL/GenBank/DDBJ databases">
        <title>Genome sequence of the type strain CCBAU10050 of Rhizobium daejeonense.</title>
        <authorList>
            <person name="Gao J."/>
            <person name="Sun J."/>
        </authorList>
    </citation>
    <scope>NUCLEOTIDE SEQUENCE [LARGE SCALE GENOMIC DNA]</scope>
    <source>
        <strain evidence="5 6">CCBAU10050</strain>
    </source>
</reference>
<dbReference type="AlphaFoldDB" id="A0A6M1S6U0"/>
<proteinExistence type="inferred from homology"/>
<dbReference type="NCBIfam" id="TIGR03308">
    <property type="entry name" value="phn_thr-fam"/>
    <property type="match status" value="1"/>
</dbReference>
<sequence>MTRLLSETPMIHETALVETTTLGRYTKVTEFCRIRECEIGDYSYIMEHGHLWNTRIGKFSNIAAFVRVNATNHPVERATLHHFTYRPGDYWADQQPEEAEYFAARRSKVVTIGHDTWIGHGATILTGVTVGNGAVIGAGAVVSKDIAPYTIVGGVPAKLIRERFNAQTAEGMEKLAWWDWSHDRLFAALSDFRDLAAEDFVAKYA</sequence>
<dbReference type="PROSITE" id="PS00101">
    <property type="entry name" value="HEXAPEP_TRANSFERASES"/>
    <property type="match status" value="1"/>
</dbReference>
<evidence type="ECO:0000256" key="1">
    <source>
        <dbReference type="ARBA" id="ARBA00007274"/>
    </source>
</evidence>
<evidence type="ECO:0000256" key="4">
    <source>
        <dbReference type="ARBA" id="ARBA00023315"/>
    </source>
</evidence>
<dbReference type="PANTHER" id="PTHR43300:SF11">
    <property type="entry name" value="ACETYLTRANSFERASE RV3034C-RELATED"/>
    <property type="match status" value="1"/>
</dbReference>
<dbReference type="EMBL" id="JAAKZH010000004">
    <property type="protein sequence ID" value="NGO65017.1"/>
    <property type="molecule type" value="Genomic_DNA"/>
</dbReference>
<evidence type="ECO:0000313" key="6">
    <source>
        <dbReference type="Proteomes" id="UP000477849"/>
    </source>
</evidence>
<dbReference type="GO" id="GO:0016746">
    <property type="term" value="F:acyltransferase activity"/>
    <property type="evidence" value="ECO:0007669"/>
    <property type="project" value="UniProtKB-KW"/>
</dbReference>
<dbReference type="CDD" id="cd03349">
    <property type="entry name" value="LbH_XAT"/>
    <property type="match status" value="1"/>
</dbReference>
<keyword evidence="2 5" id="KW-0808">Transferase</keyword>
<comment type="similarity">
    <text evidence="1">Belongs to the transferase hexapeptide repeat family.</text>
</comment>
<gene>
    <name evidence="5" type="ORF">G6N76_15210</name>
</gene>
<keyword evidence="3" id="KW-0677">Repeat</keyword>
<dbReference type="PANTHER" id="PTHR43300">
    <property type="entry name" value="ACETYLTRANSFERASE"/>
    <property type="match status" value="1"/>
</dbReference>
<dbReference type="InterPro" id="IPR001451">
    <property type="entry name" value="Hexapep"/>
</dbReference>
<evidence type="ECO:0000256" key="3">
    <source>
        <dbReference type="ARBA" id="ARBA00022737"/>
    </source>
</evidence>
<evidence type="ECO:0000256" key="2">
    <source>
        <dbReference type="ARBA" id="ARBA00022679"/>
    </source>
</evidence>
<accession>A0A6M1S6U0</accession>
<comment type="caution">
    <text evidence="5">The sequence shown here is derived from an EMBL/GenBank/DDBJ whole genome shotgun (WGS) entry which is preliminary data.</text>
</comment>